<organism evidence="2 3">
    <name type="scientific">Methanocaldococcus infernus (strain DSM 11812 / JCM 15783 / ME)</name>
    <dbReference type="NCBI Taxonomy" id="573063"/>
    <lineage>
        <taxon>Archaea</taxon>
        <taxon>Methanobacteriati</taxon>
        <taxon>Methanobacteriota</taxon>
        <taxon>Methanomada group</taxon>
        <taxon>Methanococci</taxon>
        <taxon>Methanococcales</taxon>
        <taxon>Methanocaldococcaceae</taxon>
        <taxon>Methanocaldococcus</taxon>
    </lineage>
</organism>
<evidence type="ECO:0000313" key="2">
    <source>
        <dbReference type="EMBL" id="ADG13624.1"/>
    </source>
</evidence>
<keyword evidence="3" id="KW-1185">Reference proteome</keyword>
<dbReference type="Proteomes" id="UP000002061">
    <property type="component" value="Chromosome"/>
</dbReference>
<dbReference type="RefSeq" id="WP_013100370.1">
    <property type="nucleotide sequence ID" value="NC_014122.1"/>
</dbReference>
<protein>
    <submittedName>
        <fullName evidence="2">Uncharacterized protein</fullName>
    </submittedName>
</protein>
<dbReference type="eggNOG" id="arCOG06490">
    <property type="taxonomic scope" value="Archaea"/>
</dbReference>
<dbReference type="HOGENOM" id="CLU_198706_0_0_2"/>
<accession>D5VSS1</accession>
<evidence type="ECO:0000313" key="3">
    <source>
        <dbReference type="Proteomes" id="UP000002061"/>
    </source>
</evidence>
<keyword evidence="1" id="KW-0472">Membrane</keyword>
<evidence type="ECO:0000256" key="1">
    <source>
        <dbReference type="SAM" id="Phobius"/>
    </source>
</evidence>
<keyword evidence="1" id="KW-1133">Transmembrane helix</keyword>
<name>D5VSS1_METIM</name>
<reference evidence="2" key="1">
    <citation type="submission" date="2010-04" db="EMBL/GenBank/DDBJ databases">
        <title>Complete sequence of Methanocaldococcus infernus ME.</title>
        <authorList>
            <consortium name="US DOE Joint Genome Institute"/>
            <person name="Lucas S."/>
            <person name="Copeland A."/>
            <person name="Lapidus A."/>
            <person name="Cheng J.-F."/>
            <person name="Bruce D."/>
            <person name="Goodwin L."/>
            <person name="Pitluck S."/>
            <person name="Munk A.C."/>
            <person name="Detter J.C."/>
            <person name="Han C."/>
            <person name="Tapia R."/>
            <person name="Land M."/>
            <person name="Hauser L."/>
            <person name="Kyrpides N."/>
            <person name="Mikhailova N."/>
            <person name="Sieprawska-Lupa M."/>
            <person name="Whitman W.B."/>
            <person name="Woyke T."/>
        </authorList>
    </citation>
    <scope>NUCLEOTIDE SEQUENCE [LARGE SCALE GENOMIC DNA]</scope>
    <source>
        <strain evidence="2">ME</strain>
    </source>
</reference>
<dbReference type="OrthoDB" id="82319at2157"/>
<dbReference type="EMBL" id="CP002009">
    <property type="protein sequence ID" value="ADG13624.1"/>
    <property type="molecule type" value="Genomic_DNA"/>
</dbReference>
<feature type="transmembrane region" description="Helical" evidence="1">
    <location>
        <begin position="29"/>
        <end position="48"/>
    </location>
</feature>
<dbReference type="GeneID" id="9131979"/>
<feature type="transmembrane region" description="Helical" evidence="1">
    <location>
        <begin position="54"/>
        <end position="72"/>
    </location>
</feature>
<sequence>MIIYLYPSILAFLLGILIGSKFRYKIPNILGFLVLSLIIAYFLKPLPYYEPLKISLTFFSAILGIFVGNRVLGGKG</sequence>
<dbReference type="STRING" id="573063.Metin_0966"/>
<dbReference type="KEGG" id="mif:Metin_0966"/>
<proteinExistence type="predicted"/>
<feature type="transmembrane region" description="Helical" evidence="1">
    <location>
        <begin position="6"/>
        <end position="22"/>
    </location>
</feature>
<keyword evidence="1" id="KW-0812">Transmembrane</keyword>
<dbReference type="AlphaFoldDB" id="D5VSS1"/>
<gene>
    <name evidence="2" type="ordered locus">Metin_0966</name>
</gene>